<dbReference type="PANTHER" id="PTHR44169:SF6">
    <property type="entry name" value="NADPH-DEPENDENT 1-ACYLDIHYDROXYACETONE PHOSPHATE REDUCTASE"/>
    <property type="match status" value="1"/>
</dbReference>
<organism evidence="4 5">
    <name type="scientific">Sungkyunkwania multivorans</name>
    <dbReference type="NCBI Taxonomy" id="1173618"/>
    <lineage>
        <taxon>Bacteria</taxon>
        <taxon>Pseudomonadati</taxon>
        <taxon>Bacteroidota</taxon>
        <taxon>Flavobacteriia</taxon>
        <taxon>Flavobacteriales</taxon>
        <taxon>Flavobacteriaceae</taxon>
        <taxon>Sungkyunkwania</taxon>
    </lineage>
</organism>
<name>A0ABW3CWS7_9FLAO</name>
<dbReference type="PRINTS" id="PR00081">
    <property type="entry name" value="GDHRDH"/>
</dbReference>
<dbReference type="GO" id="GO:0016491">
    <property type="term" value="F:oxidoreductase activity"/>
    <property type="evidence" value="ECO:0007669"/>
    <property type="project" value="UniProtKB-KW"/>
</dbReference>
<dbReference type="CDD" id="cd05374">
    <property type="entry name" value="17beta-HSD-like_SDR_c"/>
    <property type="match status" value="1"/>
</dbReference>
<evidence type="ECO:0000313" key="4">
    <source>
        <dbReference type="EMBL" id="MFD0861759.1"/>
    </source>
</evidence>
<protein>
    <submittedName>
        <fullName evidence="4">SDR family oxidoreductase</fullName>
        <ecNumber evidence="4">1.1.-.-</ecNumber>
    </submittedName>
</protein>
<dbReference type="Proteomes" id="UP001596978">
    <property type="component" value="Unassembled WGS sequence"/>
</dbReference>
<reference evidence="5" key="1">
    <citation type="journal article" date="2019" name="Int. J. Syst. Evol. Microbiol.">
        <title>The Global Catalogue of Microorganisms (GCM) 10K type strain sequencing project: providing services to taxonomists for standard genome sequencing and annotation.</title>
        <authorList>
            <consortium name="The Broad Institute Genomics Platform"/>
            <consortium name="The Broad Institute Genome Sequencing Center for Infectious Disease"/>
            <person name="Wu L."/>
            <person name="Ma J."/>
        </authorList>
    </citation>
    <scope>NUCLEOTIDE SEQUENCE [LARGE SCALE GENOMIC DNA]</scope>
    <source>
        <strain evidence="5">CCUG 62952</strain>
    </source>
</reference>
<evidence type="ECO:0000256" key="2">
    <source>
        <dbReference type="ARBA" id="ARBA00023002"/>
    </source>
</evidence>
<sequence>MKNVLVTGVSSGIGKAVAQSFLNRNYRVFGSVRNEKDAERLQNEFGENFVPLLFDITDQQAIDEAKKKLETHLDGAGLDCLVNNAGVSVNGPLAYIDLEQVDFQMKVNVLGLLRVTQAFLPLLGFNSDHRPGRIVNISSAAGKSTRPFMAPYSASKHAVEALSDGLRRELMDFGIEVIVIEPGPIQSEIWSKARETENVYRNTPYEKIYDNMNKAVDGMEGVAIPAEKVGELVVNAVEKKKPRTRYLIAPKKWLFWLAINVFPDRFLDKMLHKQIQELNK</sequence>
<comment type="caution">
    <text evidence="4">The sequence shown here is derived from an EMBL/GenBank/DDBJ whole genome shotgun (WGS) entry which is preliminary data.</text>
</comment>
<dbReference type="EC" id="1.1.-.-" evidence="4"/>
<evidence type="ECO:0000256" key="1">
    <source>
        <dbReference type="ARBA" id="ARBA00006484"/>
    </source>
</evidence>
<dbReference type="PRINTS" id="PR00080">
    <property type="entry name" value="SDRFAMILY"/>
</dbReference>
<gene>
    <name evidence="4" type="ORF">ACFQ1M_06040</name>
</gene>
<keyword evidence="5" id="KW-1185">Reference proteome</keyword>
<keyword evidence="2 4" id="KW-0560">Oxidoreductase</keyword>
<proteinExistence type="inferred from homology"/>
<dbReference type="PROSITE" id="PS00061">
    <property type="entry name" value="ADH_SHORT"/>
    <property type="match status" value="1"/>
</dbReference>
<evidence type="ECO:0000313" key="5">
    <source>
        <dbReference type="Proteomes" id="UP001596978"/>
    </source>
</evidence>
<dbReference type="Gene3D" id="3.40.50.720">
    <property type="entry name" value="NAD(P)-binding Rossmann-like Domain"/>
    <property type="match status" value="1"/>
</dbReference>
<evidence type="ECO:0000256" key="3">
    <source>
        <dbReference type="RuleBase" id="RU000363"/>
    </source>
</evidence>
<dbReference type="InterPro" id="IPR020904">
    <property type="entry name" value="Sc_DH/Rdtase_CS"/>
</dbReference>
<dbReference type="SUPFAM" id="SSF51735">
    <property type="entry name" value="NAD(P)-binding Rossmann-fold domains"/>
    <property type="match status" value="1"/>
</dbReference>
<comment type="similarity">
    <text evidence="1 3">Belongs to the short-chain dehydrogenases/reductases (SDR) family.</text>
</comment>
<dbReference type="RefSeq" id="WP_386405378.1">
    <property type="nucleotide sequence ID" value="NZ_JBHTJH010000004.1"/>
</dbReference>
<dbReference type="EMBL" id="JBHTJH010000004">
    <property type="protein sequence ID" value="MFD0861759.1"/>
    <property type="molecule type" value="Genomic_DNA"/>
</dbReference>
<dbReference type="InterPro" id="IPR036291">
    <property type="entry name" value="NAD(P)-bd_dom_sf"/>
</dbReference>
<dbReference type="PANTHER" id="PTHR44169">
    <property type="entry name" value="NADPH-DEPENDENT 1-ACYLDIHYDROXYACETONE PHOSPHATE REDUCTASE"/>
    <property type="match status" value="1"/>
</dbReference>
<dbReference type="InterPro" id="IPR002347">
    <property type="entry name" value="SDR_fam"/>
</dbReference>
<dbReference type="Pfam" id="PF00106">
    <property type="entry name" value="adh_short"/>
    <property type="match status" value="1"/>
</dbReference>
<accession>A0ABW3CWS7</accession>